<sequence>MRKFMVILFFISFLGQAQDNIIYKRFNSFNLNQERILKIYVPDSFEENDKNTYPVAVVLDAEFLFDVYVANSKLFAARDKAPEQIVVGIFQNQNEERYTDCDYSEDTGLPNQESSKFYGFIRDELLPYLDDNYPTSLFKTIIGNTLTANFINYFFLEETPVFNAYININPSFASGLHEKLESKSQSLITPYYYYLSGGDYNTEKRTASINDTHNLLKLSENPNFKYKYDDFSNSSKTASIGQSVASAIGFTYRQFAAISKEEFDEQIADMEPGDAIEYLERKYVEIEYLYGSNVKIRESDIYKIEPIIIDKANGDYLEEFGKMIMRLYPETALGDYYIGLYYETGYEYKKALKHYKNGYAKIGSDNPNSDGYYANIERVLEKQRAERLGYNAGEEVPEEELPEEENQG</sequence>
<feature type="compositionally biased region" description="Acidic residues" evidence="1">
    <location>
        <begin position="395"/>
        <end position="408"/>
    </location>
</feature>
<evidence type="ECO:0000256" key="1">
    <source>
        <dbReference type="SAM" id="MobiDB-lite"/>
    </source>
</evidence>
<comment type="caution">
    <text evidence="2">The sequence shown here is derived from an EMBL/GenBank/DDBJ whole genome shotgun (WGS) entry which is preliminary data.</text>
</comment>
<dbReference type="EMBL" id="JBCDNA010000002">
    <property type="protein sequence ID" value="MEL4455838.1"/>
    <property type="molecule type" value="Genomic_DNA"/>
</dbReference>
<evidence type="ECO:0000313" key="2">
    <source>
        <dbReference type="EMBL" id="MEL4455838.1"/>
    </source>
</evidence>
<dbReference type="Pfam" id="PF00756">
    <property type="entry name" value="Esterase"/>
    <property type="match status" value="1"/>
</dbReference>
<dbReference type="InterPro" id="IPR011990">
    <property type="entry name" value="TPR-like_helical_dom_sf"/>
</dbReference>
<proteinExistence type="predicted"/>
<accession>A0ABU9L073</accession>
<dbReference type="Proteomes" id="UP001474120">
    <property type="component" value="Unassembled WGS sequence"/>
</dbReference>
<dbReference type="InterPro" id="IPR000801">
    <property type="entry name" value="Esterase-like"/>
</dbReference>
<feature type="region of interest" description="Disordered" evidence="1">
    <location>
        <begin position="388"/>
        <end position="408"/>
    </location>
</feature>
<dbReference type="GO" id="GO:0016787">
    <property type="term" value="F:hydrolase activity"/>
    <property type="evidence" value="ECO:0007669"/>
    <property type="project" value="UniProtKB-KW"/>
</dbReference>
<dbReference type="InterPro" id="IPR029058">
    <property type="entry name" value="AB_hydrolase_fold"/>
</dbReference>
<evidence type="ECO:0000313" key="3">
    <source>
        <dbReference type="Proteomes" id="UP001474120"/>
    </source>
</evidence>
<dbReference type="Gene3D" id="3.40.50.1820">
    <property type="entry name" value="alpha/beta hydrolase"/>
    <property type="match status" value="1"/>
</dbReference>
<dbReference type="SUPFAM" id="SSF53474">
    <property type="entry name" value="alpha/beta-Hydrolases"/>
    <property type="match status" value="1"/>
</dbReference>
<gene>
    <name evidence="2" type="ORF">AABB81_08015</name>
</gene>
<reference evidence="2 3" key="1">
    <citation type="submission" date="2024-04" db="EMBL/GenBank/DDBJ databases">
        <title>whole genome sequencing of Lutimonas vermicola strain IMCC1616.</title>
        <authorList>
            <person name="Bae S.S."/>
        </authorList>
    </citation>
    <scope>NUCLEOTIDE SEQUENCE [LARGE SCALE GENOMIC DNA]</scope>
    <source>
        <strain evidence="2 3">IMCC1616</strain>
    </source>
</reference>
<organism evidence="2 3">
    <name type="scientific">Lutimonas vermicola</name>
    <dbReference type="NCBI Taxonomy" id="414288"/>
    <lineage>
        <taxon>Bacteria</taxon>
        <taxon>Pseudomonadati</taxon>
        <taxon>Bacteroidota</taxon>
        <taxon>Flavobacteriia</taxon>
        <taxon>Flavobacteriales</taxon>
        <taxon>Flavobacteriaceae</taxon>
        <taxon>Lutimonas</taxon>
    </lineage>
</organism>
<dbReference type="RefSeq" id="WP_342159806.1">
    <property type="nucleotide sequence ID" value="NZ_JBCDNA010000002.1"/>
</dbReference>
<protein>
    <submittedName>
        <fullName evidence="2">Alpha/beta hydrolase-fold protein</fullName>
    </submittedName>
</protein>
<keyword evidence="3" id="KW-1185">Reference proteome</keyword>
<dbReference type="Gene3D" id="1.25.40.10">
    <property type="entry name" value="Tetratricopeptide repeat domain"/>
    <property type="match status" value="1"/>
</dbReference>
<keyword evidence="2" id="KW-0378">Hydrolase</keyword>
<name>A0ABU9L073_9FLAO</name>